<name>A0ABC8SBP2_9AQUA</name>
<gene>
    <name evidence="1" type="ORF">ILEXP_LOCUS22956</name>
</gene>
<accession>A0ABC8SBP2</accession>
<evidence type="ECO:0000313" key="1">
    <source>
        <dbReference type="EMBL" id="CAK9154619.1"/>
    </source>
</evidence>
<proteinExistence type="predicted"/>
<protein>
    <submittedName>
        <fullName evidence="1">Uncharacterized protein</fullName>
    </submittedName>
</protein>
<feature type="non-terminal residue" evidence="1">
    <location>
        <position position="1"/>
    </location>
</feature>
<organism evidence="1 2">
    <name type="scientific">Ilex paraguariensis</name>
    <name type="common">yerba mate</name>
    <dbReference type="NCBI Taxonomy" id="185542"/>
    <lineage>
        <taxon>Eukaryota</taxon>
        <taxon>Viridiplantae</taxon>
        <taxon>Streptophyta</taxon>
        <taxon>Embryophyta</taxon>
        <taxon>Tracheophyta</taxon>
        <taxon>Spermatophyta</taxon>
        <taxon>Magnoliopsida</taxon>
        <taxon>eudicotyledons</taxon>
        <taxon>Gunneridae</taxon>
        <taxon>Pentapetalae</taxon>
        <taxon>asterids</taxon>
        <taxon>campanulids</taxon>
        <taxon>Aquifoliales</taxon>
        <taxon>Aquifoliaceae</taxon>
        <taxon>Ilex</taxon>
    </lineage>
</organism>
<dbReference type="Proteomes" id="UP001642360">
    <property type="component" value="Unassembled WGS sequence"/>
</dbReference>
<dbReference type="EMBL" id="CAUOFW020002552">
    <property type="protein sequence ID" value="CAK9154619.1"/>
    <property type="molecule type" value="Genomic_DNA"/>
</dbReference>
<sequence length="73" mass="8510">PFQSPQVGIGSYIRVEETILSDGEQRKKNWNDPYTENVKAKKVTCKWQVDRPPLGQHNDVVWEIEGHGLHFMF</sequence>
<reference evidence="1 2" key="1">
    <citation type="submission" date="2024-02" db="EMBL/GenBank/DDBJ databases">
        <authorList>
            <person name="Vignale AGUSTIN F."/>
            <person name="Sosa J E."/>
            <person name="Modenutti C."/>
        </authorList>
    </citation>
    <scope>NUCLEOTIDE SEQUENCE [LARGE SCALE GENOMIC DNA]</scope>
</reference>
<comment type="caution">
    <text evidence="1">The sequence shown here is derived from an EMBL/GenBank/DDBJ whole genome shotgun (WGS) entry which is preliminary data.</text>
</comment>
<dbReference type="AlphaFoldDB" id="A0ABC8SBP2"/>
<keyword evidence="2" id="KW-1185">Reference proteome</keyword>
<evidence type="ECO:0000313" key="2">
    <source>
        <dbReference type="Proteomes" id="UP001642360"/>
    </source>
</evidence>